<accession>A0ABD2WS47</accession>
<sequence>MYKKSKSDVIVTLRDENEATRLTKDTNLTSSKLKIFNPTTKLPVKKGIIRGVDTQIDDQTIRNDLEFSERFKLIEMKRLDMRNRNSTDENKWILSRSLLLTFEGQEIPREVFIAKVKFIVEPYVSNPMQCHKRFIFGHKAKICRNKAKCYKCSADEHEGECETSSFKCVNCPEEKNDHKSTDKRCEVYRKQAEVNALDAYDNITYTEARIQVFGYPVAPQKTKDHFPALRQKAQQKVGGTNTSYATIVSTNVDSTKSTEPINLVNMNILNKVTRSPNKIKKYSQNKTKLISGTSVKSDNTGQNLQLLPVNNNLSSEVNSTINNASERKQDAKSNNQKHELKYTNLNKLNAYDLKQASASS</sequence>
<comment type="caution">
    <text evidence="2">The sequence shown here is derived from an EMBL/GenBank/DDBJ whole genome shotgun (WGS) entry which is preliminary data.</text>
</comment>
<dbReference type="EMBL" id="JBJJXI010000076">
    <property type="protein sequence ID" value="KAL3395948.1"/>
    <property type="molecule type" value="Genomic_DNA"/>
</dbReference>
<feature type="coiled-coil region" evidence="1">
    <location>
        <begin position="321"/>
        <end position="348"/>
    </location>
</feature>
<dbReference type="AlphaFoldDB" id="A0ABD2WS47"/>
<keyword evidence="1" id="KW-0175">Coiled coil</keyword>
<evidence type="ECO:0000313" key="3">
    <source>
        <dbReference type="Proteomes" id="UP001627154"/>
    </source>
</evidence>
<evidence type="ECO:0000313" key="2">
    <source>
        <dbReference type="EMBL" id="KAL3395948.1"/>
    </source>
</evidence>
<reference evidence="2 3" key="1">
    <citation type="journal article" date="2024" name="bioRxiv">
        <title>A reference genome for Trichogramma kaykai: A tiny desert-dwelling parasitoid wasp with competing sex-ratio distorters.</title>
        <authorList>
            <person name="Culotta J."/>
            <person name="Lindsey A.R."/>
        </authorList>
    </citation>
    <scope>NUCLEOTIDE SEQUENCE [LARGE SCALE GENOMIC DNA]</scope>
    <source>
        <strain evidence="2 3">KSX58</strain>
    </source>
</reference>
<proteinExistence type="predicted"/>
<gene>
    <name evidence="2" type="ORF">TKK_010099</name>
</gene>
<evidence type="ECO:0000256" key="1">
    <source>
        <dbReference type="SAM" id="Coils"/>
    </source>
</evidence>
<dbReference type="Proteomes" id="UP001627154">
    <property type="component" value="Unassembled WGS sequence"/>
</dbReference>
<organism evidence="2 3">
    <name type="scientific">Trichogramma kaykai</name>
    <dbReference type="NCBI Taxonomy" id="54128"/>
    <lineage>
        <taxon>Eukaryota</taxon>
        <taxon>Metazoa</taxon>
        <taxon>Ecdysozoa</taxon>
        <taxon>Arthropoda</taxon>
        <taxon>Hexapoda</taxon>
        <taxon>Insecta</taxon>
        <taxon>Pterygota</taxon>
        <taxon>Neoptera</taxon>
        <taxon>Endopterygota</taxon>
        <taxon>Hymenoptera</taxon>
        <taxon>Apocrita</taxon>
        <taxon>Proctotrupomorpha</taxon>
        <taxon>Chalcidoidea</taxon>
        <taxon>Trichogrammatidae</taxon>
        <taxon>Trichogramma</taxon>
    </lineage>
</organism>
<keyword evidence="3" id="KW-1185">Reference proteome</keyword>
<protein>
    <submittedName>
        <fullName evidence="2">Uncharacterized protein</fullName>
    </submittedName>
</protein>
<name>A0ABD2WS47_9HYME</name>